<dbReference type="InterPro" id="IPR009014">
    <property type="entry name" value="Transketo_C/PFOR_II"/>
</dbReference>
<evidence type="ECO:0000256" key="14">
    <source>
        <dbReference type="ARBA" id="ARBA00049473"/>
    </source>
</evidence>
<comment type="similarity">
    <text evidence="5 21">Belongs to the transketolase family.</text>
</comment>
<feature type="binding site" evidence="18">
    <location>
        <position position="180"/>
    </location>
    <ligand>
        <name>thiamine diphosphate</name>
        <dbReference type="ChEBI" id="CHEBI:58937"/>
    </ligand>
</feature>
<keyword evidence="9 21" id="KW-0808">Transferase</keyword>
<dbReference type="InterPro" id="IPR020826">
    <property type="entry name" value="Transketolase_BS"/>
</dbReference>
<comment type="cofactor">
    <cofactor evidence="1">
        <name>Ca(2+)</name>
        <dbReference type="ChEBI" id="CHEBI:29108"/>
    </cofactor>
</comment>
<feature type="binding site" evidence="19">
    <location>
        <position position="182"/>
    </location>
    <ligand>
        <name>Mg(2+)</name>
        <dbReference type="ChEBI" id="CHEBI:18420"/>
    </ligand>
</feature>
<keyword evidence="11 21" id="KW-0106">Calcium</keyword>
<feature type="binding site" evidence="18">
    <location>
        <begin position="112"/>
        <end position="114"/>
    </location>
    <ligand>
        <name>thiamine diphosphate</name>
        <dbReference type="ChEBI" id="CHEBI:58937"/>
    </ligand>
</feature>
<feature type="binding site" evidence="17">
    <location>
        <position position="517"/>
    </location>
    <ligand>
        <name>substrate</name>
    </ligand>
</feature>
<evidence type="ECO:0000256" key="22">
    <source>
        <dbReference type="SAM" id="Phobius"/>
    </source>
</evidence>
<keyword evidence="13 18" id="KW-0786">Thiamine pyrophosphate</keyword>
<comment type="cofactor">
    <cofactor evidence="18">
        <name>thiamine diphosphate</name>
        <dbReference type="ChEBI" id="CHEBI:58937"/>
    </cofactor>
    <text evidence="18">Binds 1 thiamine pyrophosphate per subunit. During the reaction, the substrate forms a covalent intermediate with the cofactor.</text>
</comment>
<keyword evidence="12 19" id="KW-0460">Magnesium</keyword>
<dbReference type="PANTHER" id="PTHR43522">
    <property type="entry name" value="TRANSKETOLASE"/>
    <property type="match status" value="1"/>
</dbReference>
<feature type="binding site" evidence="17">
    <location>
        <position position="359"/>
    </location>
    <ligand>
        <name>substrate</name>
    </ligand>
</feature>
<evidence type="ECO:0000256" key="8">
    <source>
        <dbReference type="ARBA" id="ARBA00016662"/>
    </source>
</evidence>
<dbReference type="InterPro" id="IPR049557">
    <property type="entry name" value="Transketolase_CS"/>
</dbReference>
<feature type="binding site" evidence="17">
    <location>
        <position position="467"/>
    </location>
    <ligand>
        <name>substrate</name>
    </ligand>
</feature>
<evidence type="ECO:0000256" key="13">
    <source>
        <dbReference type="ARBA" id="ARBA00023052"/>
    </source>
</evidence>
<evidence type="ECO:0000256" key="6">
    <source>
        <dbReference type="ARBA" id="ARBA00011738"/>
    </source>
</evidence>
<dbReference type="GO" id="GO:0005829">
    <property type="term" value="C:cytosol"/>
    <property type="evidence" value="ECO:0007669"/>
    <property type="project" value="TreeGrafter"/>
</dbReference>
<feature type="binding site" evidence="18">
    <location>
        <position position="254"/>
    </location>
    <ligand>
        <name>thiamine diphosphate</name>
        <dbReference type="ChEBI" id="CHEBI:58937"/>
    </ligand>
</feature>
<dbReference type="FunFam" id="3.40.50.970:FF:000045">
    <property type="entry name" value="Transketolase"/>
    <property type="match status" value="1"/>
</dbReference>
<keyword evidence="22" id="KW-1133">Transmembrane helix</keyword>
<comment type="subunit">
    <text evidence="6 21">Homodimer.</text>
</comment>
<evidence type="ECO:0000256" key="4">
    <source>
        <dbReference type="ARBA" id="ARBA00002931"/>
    </source>
</evidence>
<evidence type="ECO:0000313" key="25">
    <source>
        <dbReference type="Proteomes" id="UP000029878"/>
    </source>
</evidence>
<comment type="function">
    <text evidence="4 21">Catalyzes the transfer of a two-carbon ketol group from a ketose donor to an aldose acceptor, via a covalent intermediate with the cofactor thiamine pyrophosphate.</text>
</comment>
<dbReference type="OrthoDB" id="8732661at2"/>
<evidence type="ECO:0000313" key="24">
    <source>
        <dbReference type="EMBL" id="TLD82740.1"/>
    </source>
</evidence>
<evidence type="ECO:0000256" key="7">
    <source>
        <dbReference type="ARBA" id="ARBA00013152"/>
    </source>
</evidence>
<comment type="cofactor">
    <cofactor evidence="19">
        <name>Mg(2+)</name>
        <dbReference type="ChEBI" id="CHEBI:18420"/>
    </cofactor>
    <text evidence="19">Binds 1 Mg(2+) ion per subunit. Can also utilize other divalent metal cations, such as Ca(2+), Mn(2+) and Co(2+).</text>
</comment>
<comment type="catalytic activity">
    <reaction evidence="14 21">
        <text>D-sedoheptulose 7-phosphate + D-glyceraldehyde 3-phosphate = aldehydo-D-ribose 5-phosphate + D-xylulose 5-phosphate</text>
        <dbReference type="Rhea" id="RHEA:10508"/>
        <dbReference type="ChEBI" id="CHEBI:57483"/>
        <dbReference type="ChEBI" id="CHEBI:57737"/>
        <dbReference type="ChEBI" id="CHEBI:58273"/>
        <dbReference type="ChEBI" id="CHEBI:59776"/>
        <dbReference type="EC" id="2.2.1.1"/>
    </reaction>
</comment>
<feature type="binding site" evidence="17">
    <location>
        <position position="471"/>
    </location>
    <ligand>
        <name>substrate</name>
    </ligand>
</feature>
<dbReference type="PROSITE" id="PS00801">
    <property type="entry name" value="TRANSKETOLASE_1"/>
    <property type="match status" value="1"/>
</dbReference>
<dbReference type="FunFam" id="3.40.50.970:FF:000081">
    <property type="entry name" value="Transketolase"/>
    <property type="match status" value="1"/>
</dbReference>
<dbReference type="GO" id="GO:0006098">
    <property type="term" value="P:pentose-phosphate shunt"/>
    <property type="evidence" value="ECO:0007669"/>
    <property type="project" value="TreeGrafter"/>
</dbReference>
<evidence type="ECO:0000256" key="21">
    <source>
        <dbReference type="RuleBase" id="RU004996"/>
    </source>
</evidence>
<organism evidence="24 25">
    <name type="scientific">Helicobacter trogontum</name>
    <dbReference type="NCBI Taxonomy" id="50960"/>
    <lineage>
        <taxon>Bacteria</taxon>
        <taxon>Pseudomonadati</taxon>
        <taxon>Campylobacterota</taxon>
        <taxon>Epsilonproteobacteria</taxon>
        <taxon>Campylobacterales</taxon>
        <taxon>Helicobacteraceae</taxon>
        <taxon>Helicobacter</taxon>
    </lineage>
</organism>
<evidence type="ECO:0000256" key="17">
    <source>
        <dbReference type="PIRSR" id="PIRSR605478-2"/>
    </source>
</evidence>
<dbReference type="SMART" id="SM00861">
    <property type="entry name" value="Transket_pyr"/>
    <property type="match status" value="1"/>
</dbReference>
<dbReference type="SUPFAM" id="SSF52518">
    <property type="entry name" value="Thiamin diphosphate-binding fold (THDP-binding)"/>
    <property type="match status" value="2"/>
</dbReference>
<evidence type="ECO:0000256" key="19">
    <source>
        <dbReference type="PIRSR" id="PIRSR605478-4"/>
    </source>
</evidence>
<accession>A0A4U8S9R9</accession>
<dbReference type="SUPFAM" id="SSF52922">
    <property type="entry name" value="TK C-terminal domain-like"/>
    <property type="match status" value="1"/>
</dbReference>
<keyword evidence="10 19" id="KW-0479">Metal-binding</keyword>
<evidence type="ECO:0000256" key="20">
    <source>
        <dbReference type="PIRSR" id="PIRSR605478-5"/>
    </source>
</evidence>
<name>A0A4U8S9R9_9HELI</name>
<dbReference type="InterPro" id="IPR005474">
    <property type="entry name" value="Transketolase_N"/>
</dbReference>
<dbReference type="PROSITE" id="PS00802">
    <property type="entry name" value="TRANSKETOLASE_2"/>
    <property type="match status" value="1"/>
</dbReference>
<evidence type="ECO:0000256" key="12">
    <source>
        <dbReference type="ARBA" id="ARBA00022842"/>
    </source>
</evidence>
<evidence type="ECO:0000256" key="18">
    <source>
        <dbReference type="PIRSR" id="PIRSR605478-3"/>
    </source>
</evidence>
<feature type="active site" description="Proton donor" evidence="16">
    <location>
        <position position="409"/>
    </location>
</feature>
<evidence type="ECO:0000256" key="2">
    <source>
        <dbReference type="ARBA" id="ARBA00001936"/>
    </source>
</evidence>
<dbReference type="InterPro" id="IPR005478">
    <property type="entry name" value="Transketolase_bac-like"/>
</dbReference>
<sequence>MIHEQVANELRMLCADMVQEANSGHPGAPLGLADIAVVLANHIAIYPQQATWINRDRLVFSGGHASALLYALLHLWGYDIDMRDLRSFRKLHSKTPGHPEYGHTHGVEITTGPLGQGVANAVGFAMAAKRAQVMLGNDVINHKVYCFCGDGDLEEGISYEACSLAGHHNLDNLILIYDSNNISIEGDVNIAFSEDVAARFRAQGFFVLEICGHDYMQINNAFLEAKQSCKPTLIIAKTKIAKNAVGLEGSHNAHGAPLGHDVIFESKKQMGFSNETFRVSEESRAYFQESAMRGEKAYQSWLIAVQKSGQEKNLETLLKKNFDSVSFPVFGDTNSTHANDMQKEGGRAGLSYGSAVATRASNGKILNAIAQANVGFIGGSADLAPSNNTALKDSMDFPHGSNMHFGVREHAMGAITNAFANYGIFTPFCATFFVFSDYLSPSIRVASLMQAQIFYIFTHDSIGVGEDGATHQPIEQLSHLRAMPNLLNWRVADANENVLAWQVALNLQKPQSFILTRQNLPLIETDFMTLDNVSKGAYIISHSLLLLDFTRNGTDFNKVTLVASGSEVCLAIKAQRQLEDEGIAAQVVSMPCFELFMQQGREYRASLFGDSKVFAIEAQRGLELHVFADDVLSMESFGASGKGDLLFEYFGFSVENICKRVKSLFA</sequence>
<keyword evidence="22" id="KW-0472">Membrane</keyword>
<dbReference type="GO" id="GO:0004802">
    <property type="term" value="F:transketolase activity"/>
    <property type="evidence" value="ECO:0007669"/>
    <property type="project" value="UniProtKB-UniRule"/>
</dbReference>
<comment type="cofactor">
    <cofactor evidence="21">
        <name>Mg(2+)</name>
        <dbReference type="ChEBI" id="CHEBI:18420"/>
    </cofactor>
    <cofactor evidence="21">
        <name>Ca(2+)</name>
        <dbReference type="ChEBI" id="CHEBI:29108"/>
    </cofactor>
    <cofactor evidence="21">
        <name>Mn(2+)</name>
        <dbReference type="ChEBI" id="CHEBI:29035"/>
    </cofactor>
    <cofactor evidence="21">
        <name>Co(2+)</name>
        <dbReference type="ChEBI" id="CHEBI:48828"/>
    </cofactor>
    <text evidence="21">Binds 1 Mg(2+) ion per subunit. Can also utilize other divalent metal cations, such as Ca(2+), Mn(2+) and Co(2+).</text>
</comment>
<dbReference type="InterPro" id="IPR005475">
    <property type="entry name" value="Transketolase-like_Pyr-bd"/>
</dbReference>
<comment type="cofactor">
    <cofactor evidence="3">
        <name>Co(2+)</name>
        <dbReference type="ChEBI" id="CHEBI:48828"/>
    </cofactor>
</comment>
<dbReference type="EC" id="2.2.1.1" evidence="7 15"/>
<dbReference type="Gene3D" id="3.40.50.970">
    <property type="match status" value="2"/>
</dbReference>
<feature type="binding site" evidence="18">
    <location>
        <position position="151"/>
    </location>
    <ligand>
        <name>thiamine diphosphate</name>
        <dbReference type="ChEBI" id="CHEBI:58937"/>
    </ligand>
</feature>
<feature type="binding site" evidence="18">
    <location>
        <position position="64"/>
    </location>
    <ligand>
        <name>thiamine diphosphate</name>
        <dbReference type="ChEBI" id="CHEBI:58937"/>
    </ligand>
</feature>
<dbReference type="NCBIfam" id="TIGR00232">
    <property type="entry name" value="tktlase_bact"/>
    <property type="match status" value="1"/>
</dbReference>
<proteinExistence type="inferred from homology"/>
<evidence type="ECO:0000256" key="9">
    <source>
        <dbReference type="ARBA" id="ARBA00022679"/>
    </source>
</evidence>
<feature type="transmembrane region" description="Helical" evidence="22">
    <location>
        <begin position="58"/>
        <end position="78"/>
    </location>
</feature>
<comment type="cofactor">
    <cofactor evidence="2">
        <name>Mn(2+)</name>
        <dbReference type="ChEBI" id="CHEBI:29035"/>
    </cofactor>
</comment>
<evidence type="ECO:0000256" key="16">
    <source>
        <dbReference type="PIRSR" id="PIRSR605478-1"/>
    </source>
</evidence>
<feature type="binding site" evidence="19">
    <location>
        <position position="150"/>
    </location>
    <ligand>
        <name>Mg(2+)</name>
        <dbReference type="ChEBI" id="CHEBI:18420"/>
    </ligand>
</feature>
<keyword evidence="22" id="KW-0812">Transmembrane</keyword>
<feature type="binding site" evidence="17">
    <location>
        <position position="459"/>
    </location>
    <ligand>
        <name>substrate</name>
    </ligand>
</feature>
<dbReference type="InterPro" id="IPR055152">
    <property type="entry name" value="Transketolase-like_C_2"/>
</dbReference>
<comment type="caution">
    <text evidence="24">The sequence shown here is derived from an EMBL/GenBank/DDBJ whole genome shotgun (WGS) entry which is preliminary data.</text>
</comment>
<dbReference type="EMBL" id="JRPL02000016">
    <property type="protein sequence ID" value="TLD82740.1"/>
    <property type="molecule type" value="Genomic_DNA"/>
</dbReference>
<evidence type="ECO:0000256" key="5">
    <source>
        <dbReference type="ARBA" id="ARBA00007131"/>
    </source>
</evidence>
<evidence type="ECO:0000256" key="10">
    <source>
        <dbReference type="ARBA" id="ARBA00022723"/>
    </source>
</evidence>
<evidence type="ECO:0000256" key="3">
    <source>
        <dbReference type="ARBA" id="ARBA00001941"/>
    </source>
</evidence>
<dbReference type="RefSeq" id="WP_034346059.1">
    <property type="nucleotide sequence ID" value="NZ_FZNG01000046.1"/>
</dbReference>
<feature type="domain" description="Transketolase-like pyrimidine-binding" evidence="23">
    <location>
        <begin position="356"/>
        <end position="522"/>
    </location>
</feature>
<dbReference type="CDD" id="cd07033">
    <property type="entry name" value="TPP_PYR_DXS_TK_like"/>
    <property type="match status" value="1"/>
</dbReference>
<dbReference type="Pfam" id="PF00456">
    <property type="entry name" value="Transketolase_N"/>
    <property type="match status" value="1"/>
</dbReference>
<reference evidence="24 25" key="1">
    <citation type="journal article" date="2014" name="Genome Announc.">
        <title>Draft genome sequences of eight enterohepatic helicobacter species isolated from both laboratory and wild rodents.</title>
        <authorList>
            <person name="Sheh A."/>
            <person name="Shen Z."/>
            <person name="Fox J.G."/>
        </authorList>
    </citation>
    <scope>NUCLEOTIDE SEQUENCE [LARGE SCALE GENOMIC DNA]</scope>
    <source>
        <strain evidence="24 25">ATCC 700114</strain>
    </source>
</reference>
<dbReference type="GO" id="GO:0046872">
    <property type="term" value="F:metal ion binding"/>
    <property type="evidence" value="ECO:0007669"/>
    <property type="project" value="UniProtKB-KW"/>
</dbReference>
<feature type="binding site" evidence="19">
    <location>
        <position position="180"/>
    </location>
    <ligand>
        <name>Mg(2+)</name>
        <dbReference type="ChEBI" id="CHEBI:18420"/>
    </ligand>
</feature>
<dbReference type="Pfam" id="PF02779">
    <property type="entry name" value="Transket_pyr"/>
    <property type="match status" value="1"/>
</dbReference>
<feature type="binding site" evidence="17">
    <location>
        <position position="25"/>
    </location>
    <ligand>
        <name>substrate</name>
    </ligand>
</feature>
<dbReference type="InterPro" id="IPR029061">
    <property type="entry name" value="THDP-binding"/>
</dbReference>
<evidence type="ECO:0000256" key="15">
    <source>
        <dbReference type="NCBIfam" id="TIGR00232"/>
    </source>
</evidence>
<feature type="binding site" evidence="18">
    <location>
        <position position="435"/>
    </location>
    <ligand>
        <name>thiamine diphosphate</name>
        <dbReference type="ChEBI" id="CHEBI:58937"/>
    </ligand>
</feature>
<dbReference type="Proteomes" id="UP000029878">
    <property type="component" value="Unassembled WGS sequence"/>
</dbReference>
<feature type="binding site" evidence="17">
    <location>
        <position position="254"/>
    </location>
    <ligand>
        <name>substrate</name>
    </ligand>
</feature>
<gene>
    <name evidence="24" type="primary">tkt</name>
    <name evidence="24" type="ORF">LS81_006980</name>
</gene>
<feature type="binding site" evidence="17">
    <location>
        <position position="386"/>
    </location>
    <ligand>
        <name>substrate</name>
    </ligand>
</feature>
<dbReference type="PANTHER" id="PTHR43522:SF2">
    <property type="entry name" value="TRANSKETOLASE 1-RELATED"/>
    <property type="match status" value="1"/>
</dbReference>
<dbReference type="InterPro" id="IPR033247">
    <property type="entry name" value="Transketolase_fam"/>
</dbReference>
<feature type="site" description="Important for catalytic activity" evidence="20">
    <location>
        <position position="25"/>
    </location>
</feature>
<evidence type="ECO:0000259" key="23">
    <source>
        <dbReference type="SMART" id="SM00861"/>
    </source>
</evidence>
<feature type="site" description="Important for catalytic activity" evidence="20">
    <location>
        <position position="254"/>
    </location>
</feature>
<dbReference type="Pfam" id="PF22613">
    <property type="entry name" value="Transketolase_C_1"/>
    <property type="match status" value="1"/>
</dbReference>
<dbReference type="AlphaFoldDB" id="A0A4U8S9R9"/>
<dbReference type="Gene3D" id="3.40.50.920">
    <property type="match status" value="1"/>
</dbReference>
<evidence type="ECO:0000256" key="11">
    <source>
        <dbReference type="ARBA" id="ARBA00022837"/>
    </source>
</evidence>
<evidence type="ECO:0000256" key="1">
    <source>
        <dbReference type="ARBA" id="ARBA00001913"/>
    </source>
</evidence>
<protein>
    <recommendedName>
        <fullName evidence="8 15">Transketolase</fullName>
        <ecNumber evidence="7 15">2.2.1.1</ecNumber>
    </recommendedName>
</protein>
<dbReference type="CDD" id="cd02012">
    <property type="entry name" value="TPP_TK"/>
    <property type="match status" value="1"/>
</dbReference>